<dbReference type="PANTHER" id="PTHR11383:SF3">
    <property type="entry name" value="NAD(P)H PYROPHOSPHATASE NUDT13, MITOCHONDRIAL"/>
    <property type="match status" value="1"/>
</dbReference>
<organism evidence="8 9">
    <name type="scientific">Ladona fulva</name>
    <name type="common">Scarce chaser dragonfly</name>
    <name type="synonym">Libellula fulva</name>
    <dbReference type="NCBI Taxonomy" id="123851"/>
    <lineage>
        <taxon>Eukaryota</taxon>
        <taxon>Metazoa</taxon>
        <taxon>Ecdysozoa</taxon>
        <taxon>Arthropoda</taxon>
        <taxon>Hexapoda</taxon>
        <taxon>Insecta</taxon>
        <taxon>Pterygota</taxon>
        <taxon>Palaeoptera</taxon>
        <taxon>Odonata</taxon>
        <taxon>Epiprocta</taxon>
        <taxon>Anisoptera</taxon>
        <taxon>Libelluloidea</taxon>
        <taxon>Libellulidae</taxon>
        <taxon>Ladona</taxon>
    </lineage>
</organism>
<evidence type="ECO:0000313" key="8">
    <source>
        <dbReference type="EMBL" id="KAG8228793.1"/>
    </source>
</evidence>
<dbReference type="SUPFAM" id="SSF55811">
    <property type="entry name" value="Nudix"/>
    <property type="match status" value="1"/>
</dbReference>
<dbReference type="Pfam" id="PF00293">
    <property type="entry name" value="NUDIX"/>
    <property type="match status" value="1"/>
</dbReference>
<gene>
    <name evidence="8" type="ORF">J437_LFUL006672</name>
</gene>
<dbReference type="EC" id="3.6.1.22" evidence="2"/>
<reference evidence="8" key="2">
    <citation type="submission" date="2017-10" db="EMBL/GenBank/DDBJ databases">
        <title>Ladona fulva Genome sequencing and assembly.</title>
        <authorList>
            <person name="Murali S."/>
            <person name="Richards S."/>
            <person name="Bandaranaike D."/>
            <person name="Bellair M."/>
            <person name="Blankenburg K."/>
            <person name="Chao H."/>
            <person name="Dinh H."/>
            <person name="Doddapaneni H."/>
            <person name="Dugan-Rocha S."/>
            <person name="Elkadiri S."/>
            <person name="Gnanaolivu R."/>
            <person name="Hernandez B."/>
            <person name="Skinner E."/>
            <person name="Javaid M."/>
            <person name="Lee S."/>
            <person name="Li M."/>
            <person name="Ming W."/>
            <person name="Munidasa M."/>
            <person name="Muniz J."/>
            <person name="Nguyen L."/>
            <person name="Hughes D."/>
            <person name="Osuji N."/>
            <person name="Pu L.-L."/>
            <person name="Puazo M."/>
            <person name="Qu C."/>
            <person name="Quiroz J."/>
            <person name="Raj R."/>
            <person name="Weissenberger G."/>
            <person name="Xin Y."/>
            <person name="Zou X."/>
            <person name="Han Y."/>
            <person name="Worley K."/>
            <person name="Muzny D."/>
            <person name="Gibbs R."/>
        </authorList>
    </citation>
    <scope>NUCLEOTIDE SEQUENCE</scope>
    <source>
        <strain evidence="8">Sampled in the wild</strain>
    </source>
</reference>
<protein>
    <recommendedName>
        <fullName evidence="2">NAD(+) diphosphatase</fullName>
        <ecNumber evidence="2">3.6.1.22</ecNumber>
    </recommendedName>
</protein>
<dbReference type="InterPro" id="IPR049734">
    <property type="entry name" value="NudC-like_C"/>
</dbReference>
<dbReference type="GO" id="GO:0016787">
    <property type="term" value="F:hydrolase activity"/>
    <property type="evidence" value="ECO:0007669"/>
    <property type="project" value="UniProtKB-KW"/>
</dbReference>
<keyword evidence="3" id="KW-0479">Metal-binding</keyword>
<evidence type="ECO:0000313" key="9">
    <source>
        <dbReference type="Proteomes" id="UP000792457"/>
    </source>
</evidence>
<dbReference type="PROSITE" id="PS51462">
    <property type="entry name" value="NUDIX"/>
    <property type="match status" value="1"/>
</dbReference>
<sequence>MYLSDISTLGLNAKQDSVLLNVDSSSKCQFALEVTNPSEHVELVENSTKGKFVGIRSSLFILSNKDSALCSQGMSLLSWYKKNVYCPNCGKLLQNDGSAISKICHSESCSKSKRRNRHHPPINPVGICLVSNESQSKALLVRTPDHPPGMYTCISGFIEVGESIEDNIKREVAEEVGLEVQRIQYVSSQHWAFPASRLMIGCHATVKDSEEQVSIDENELEDAAWFTPTQIKESLERVKEISSKGKGGLSLFSSEDVSPTFRWVPPRGALANSLIKWWLNKFHTSV</sequence>
<accession>A0A8K0KAB4</accession>
<dbReference type="AlphaFoldDB" id="A0A8K0KAB4"/>
<dbReference type="EMBL" id="KZ308389">
    <property type="protein sequence ID" value="KAG8228793.1"/>
    <property type="molecule type" value="Genomic_DNA"/>
</dbReference>
<dbReference type="Proteomes" id="UP000792457">
    <property type="component" value="Unassembled WGS sequence"/>
</dbReference>
<proteinExistence type="predicted"/>
<dbReference type="OrthoDB" id="10249612at2759"/>
<evidence type="ECO:0000256" key="1">
    <source>
        <dbReference type="ARBA" id="ARBA00001946"/>
    </source>
</evidence>
<keyword evidence="9" id="KW-1185">Reference proteome</keyword>
<evidence type="ECO:0000259" key="7">
    <source>
        <dbReference type="PROSITE" id="PS51462"/>
    </source>
</evidence>
<keyword evidence="4" id="KW-0378">Hydrolase</keyword>
<dbReference type="PANTHER" id="PTHR11383">
    <property type="entry name" value="NUCLEOSIDE DIPHOSPHATE-LINKED MOIETY X MOTIF 13"/>
    <property type="match status" value="1"/>
</dbReference>
<dbReference type="Gene3D" id="3.90.79.20">
    <property type="match status" value="1"/>
</dbReference>
<keyword evidence="5" id="KW-0460">Magnesium</keyword>
<comment type="caution">
    <text evidence="8">The sequence shown here is derived from an EMBL/GenBank/DDBJ whole genome shotgun (WGS) entry which is preliminary data.</text>
</comment>
<dbReference type="CDD" id="cd03429">
    <property type="entry name" value="NUDIX_NADH_pyrophosphatase_Nudt13"/>
    <property type="match status" value="1"/>
</dbReference>
<evidence type="ECO:0000256" key="2">
    <source>
        <dbReference type="ARBA" id="ARBA00012381"/>
    </source>
</evidence>
<evidence type="ECO:0000256" key="5">
    <source>
        <dbReference type="ARBA" id="ARBA00022842"/>
    </source>
</evidence>
<feature type="domain" description="Nudix hydrolase" evidence="7">
    <location>
        <begin position="120"/>
        <end position="253"/>
    </location>
</feature>
<dbReference type="Gene3D" id="3.90.79.10">
    <property type="entry name" value="Nucleoside Triphosphate Pyrophosphohydrolase"/>
    <property type="match status" value="1"/>
</dbReference>
<reference evidence="8" key="1">
    <citation type="submission" date="2013-04" db="EMBL/GenBank/DDBJ databases">
        <authorList>
            <person name="Qu J."/>
            <person name="Murali S.C."/>
            <person name="Bandaranaike D."/>
            <person name="Bellair M."/>
            <person name="Blankenburg K."/>
            <person name="Chao H."/>
            <person name="Dinh H."/>
            <person name="Doddapaneni H."/>
            <person name="Downs B."/>
            <person name="Dugan-Rocha S."/>
            <person name="Elkadiri S."/>
            <person name="Gnanaolivu R.D."/>
            <person name="Hernandez B."/>
            <person name="Javaid M."/>
            <person name="Jayaseelan J.C."/>
            <person name="Lee S."/>
            <person name="Li M."/>
            <person name="Ming W."/>
            <person name="Munidasa M."/>
            <person name="Muniz J."/>
            <person name="Nguyen L."/>
            <person name="Ongeri F."/>
            <person name="Osuji N."/>
            <person name="Pu L.-L."/>
            <person name="Puazo M."/>
            <person name="Qu C."/>
            <person name="Quiroz J."/>
            <person name="Raj R."/>
            <person name="Weissenberger G."/>
            <person name="Xin Y."/>
            <person name="Zou X."/>
            <person name="Han Y."/>
            <person name="Richards S."/>
            <person name="Worley K."/>
            <person name="Muzny D."/>
            <person name="Gibbs R."/>
        </authorList>
    </citation>
    <scope>NUCLEOTIDE SEQUENCE</scope>
    <source>
        <strain evidence="8">Sampled in the wild</strain>
    </source>
</reference>
<dbReference type="NCBIfam" id="NF001299">
    <property type="entry name" value="PRK00241.1"/>
    <property type="match status" value="1"/>
</dbReference>
<keyword evidence="6" id="KW-0520">NAD</keyword>
<dbReference type="InterPro" id="IPR015797">
    <property type="entry name" value="NUDIX_hydrolase-like_dom_sf"/>
</dbReference>
<dbReference type="GO" id="GO:0046872">
    <property type="term" value="F:metal ion binding"/>
    <property type="evidence" value="ECO:0007669"/>
    <property type="project" value="UniProtKB-KW"/>
</dbReference>
<evidence type="ECO:0000256" key="6">
    <source>
        <dbReference type="ARBA" id="ARBA00023027"/>
    </source>
</evidence>
<evidence type="ECO:0000256" key="4">
    <source>
        <dbReference type="ARBA" id="ARBA00022801"/>
    </source>
</evidence>
<dbReference type="InterPro" id="IPR000086">
    <property type="entry name" value="NUDIX_hydrolase_dom"/>
</dbReference>
<evidence type="ECO:0000256" key="3">
    <source>
        <dbReference type="ARBA" id="ARBA00022723"/>
    </source>
</evidence>
<comment type="cofactor">
    <cofactor evidence="1">
        <name>Mg(2+)</name>
        <dbReference type="ChEBI" id="CHEBI:18420"/>
    </cofactor>
</comment>
<name>A0A8K0KAB4_LADFU</name>